<dbReference type="PROSITE" id="PS50126">
    <property type="entry name" value="S1"/>
    <property type="match status" value="4"/>
</dbReference>
<evidence type="ECO:0000256" key="2">
    <source>
        <dbReference type="ARBA" id="ARBA00022980"/>
    </source>
</evidence>
<protein>
    <submittedName>
        <fullName evidence="6">Ribosomal protein S1</fullName>
    </submittedName>
</protein>
<name>A0ABT9Y982_9FIRM</name>
<feature type="domain" description="S1 motif" evidence="5">
    <location>
        <begin position="196"/>
        <end position="264"/>
    </location>
</feature>
<sequence length="384" mass="43206">MQEHEQDMQSLLEEESMRHFAENEIIKGTVIMVDRDAAYVDVGYKQEIPVPNKELAYPAPDNASDAVSVGDEINVYIVYIGGENGMVLSKRRADEMAAWNDARKLYEDKASVEIKITKLIKGGLLVAFSGLRGFLPASQIELHFIRDLASYVGQQMQTRIIEIDSKKQRLIFSHRILLEEERAEKQIELLASLQEGEVRKGRIKRVVDYGAFVDLGGIDGLVHISDLSWDHVKHPSDIVSAGDEVEVLVKSFDPETKRISLSIKDTVSDPWFAKVEKYTVGSYVVGKVVKLTDFGAFMQLEEGIDGLIRMRELSEKHIVKADEVVKIGDEVKVKIIHIDKENKKIALSITRVKQDTDAAEFDQYQEQQAENAQSSTVADAVEKE</sequence>
<evidence type="ECO:0000259" key="5">
    <source>
        <dbReference type="PROSITE" id="PS50126"/>
    </source>
</evidence>
<evidence type="ECO:0000256" key="3">
    <source>
        <dbReference type="ARBA" id="ARBA00023274"/>
    </source>
</evidence>
<feature type="domain" description="S1 motif" evidence="5">
    <location>
        <begin position="281"/>
        <end position="350"/>
    </location>
</feature>
<comment type="caution">
    <text evidence="6">The sequence shown here is derived from an EMBL/GenBank/DDBJ whole genome shotgun (WGS) entry which is preliminary data.</text>
</comment>
<dbReference type="CDD" id="cd05687">
    <property type="entry name" value="S1_RPS1_repeat_ec1_hs1"/>
    <property type="match status" value="1"/>
</dbReference>
<dbReference type="GO" id="GO:0005840">
    <property type="term" value="C:ribosome"/>
    <property type="evidence" value="ECO:0007669"/>
    <property type="project" value="UniProtKB-KW"/>
</dbReference>
<reference evidence="6 7" key="1">
    <citation type="submission" date="2023-07" db="EMBL/GenBank/DDBJ databases">
        <title>Genomic Encyclopedia of Type Strains, Phase IV (KMG-IV): sequencing the most valuable type-strain genomes for metagenomic binning, comparative biology and taxonomic classification.</title>
        <authorList>
            <person name="Goeker M."/>
        </authorList>
    </citation>
    <scope>NUCLEOTIDE SEQUENCE [LARGE SCALE GENOMIC DNA]</scope>
    <source>
        <strain evidence="6 7">DSM 16980</strain>
    </source>
</reference>
<dbReference type="InterPro" id="IPR003029">
    <property type="entry name" value="S1_domain"/>
</dbReference>
<dbReference type="PANTHER" id="PTHR10724">
    <property type="entry name" value="30S RIBOSOMAL PROTEIN S1"/>
    <property type="match status" value="1"/>
</dbReference>
<dbReference type="InterPro" id="IPR050437">
    <property type="entry name" value="Ribos_protein_bS1-like"/>
</dbReference>
<evidence type="ECO:0000313" key="7">
    <source>
        <dbReference type="Proteomes" id="UP001239167"/>
    </source>
</evidence>
<dbReference type="NCBIfam" id="NF005208">
    <property type="entry name" value="PRK06676.1"/>
    <property type="match status" value="1"/>
</dbReference>
<evidence type="ECO:0000256" key="4">
    <source>
        <dbReference type="SAM" id="MobiDB-lite"/>
    </source>
</evidence>
<feature type="compositionally biased region" description="Polar residues" evidence="4">
    <location>
        <begin position="364"/>
        <end position="377"/>
    </location>
</feature>
<feature type="domain" description="S1 motif" evidence="5">
    <location>
        <begin position="109"/>
        <end position="175"/>
    </location>
</feature>
<dbReference type="EMBL" id="JAUSUE010000009">
    <property type="protein sequence ID" value="MDQ0203742.1"/>
    <property type="molecule type" value="Genomic_DNA"/>
</dbReference>
<comment type="similarity">
    <text evidence="1">Belongs to the bacterial ribosomal protein bS1 family.</text>
</comment>
<dbReference type="CDD" id="cd05688">
    <property type="entry name" value="S1_RPS1_repeat_ec3"/>
    <property type="match status" value="1"/>
</dbReference>
<dbReference type="PANTHER" id="PTHR10724:SF7">
    <property type="entry name" value="SMALL RIBOSOMAL SUBUNIT PROTEIN BS1C"/>
    <property type="match status" value="1"/>
</dbReference>
<dbReference type="Proteomes" id="UP001239167">
    <property type="component" value="Unassembled WGS sequence"/>
</dbReference>
<feature type="region of interest" description="Disordered" evidence="4">
    <location>
        <begin position="362"/>
        <end position="384"/>
    </location>
</feature>
<keyword evidence="7" id="KW-1185">Reference proteome</keyword>
<dbReference type="SMART" id="SM00316">
    <property type="entry name" value="S1"/>
    <property type="match status" value="4"/>
</dbReference>
<dbReference type="PRINTS" id="PR00681">
    <property type="entry name" value="RIBOSOMALS1"/>
</dbReference>
<keyword evidence="2 6" id="KW-0689">Ribosomal protein</keyword>
<accession>A0ABT9Y982</accession>
<dbReference type="Gene3D" id="2.40.50.140">
    <property type="entry name" value="Nucleic acid-binding proteins"/>
    <property type="match status" value="4"/>
</dbReference>
<dbReference type="Pfam" id="PF00575">
    <property type="entry name" value="S1"/>
    <property type="match status" value="4"/>
</dbReference>
<organism evidence="6 7">
    <name type="scientific">Pectinatus haikarae</name>
    <dbReference type="NCBI Taxonomy" id="349096"/>
    <lineage>
        <taxon>Bacteria</taxon>
        <taxon>Bacillati</taxon>
        <taxon>Bacillota</taxon>
        <taxon>Negativicutes</taxon>
        <taxon>Selenomonadales</taxon>
        <taxon>Selenomonadaceae</taxon>
        <taxon>Pectinatus</taxon>
    </lineage>
</organism>
<evidence type="ECO:0000256" key="1">
    <source>
        <dbReference type="ARBA" id="ARBA00006767"/>
    </source>
</evidence>
<keyword evidence="3" id="KW-0687">Ribonucleoprotein</keyword>
<gene>
    <name evidence="6" type="ORF">J2S01_001461</name>
</gene>
<evidence type="ECO:0000313" key="6">
    <source>
        <dbReference type="EMBL" id="MDQ0203742.1"/>
    </source>
</evidence>
<feature type="domain" description="S1 motif" evidence="5">
    <location>
        <begin position="23"/>
        <end position="91"/>
    </location>
</feature>
<dbReference type="CDD" id="cd04465">
    <property type="entry name" value="S1_RPS1_repeat_ec2_hs2"/>
    <property type="match status" value="1"/>
</dbReference>
<dbReference type="SUPFAM" id="SSF50249">
    <property type="entry name" value="Nucleic acid-binding proteins"/>
    <property type="match status" value="4"/>
</dbReference>
<proteinExistence type="inferred from homology"/>
<dbReference type="InterPro" id="IPR012340">
    <property type="entry name" value="NA-bd_OB-fold"/>
</dbReference>
<dbReference type="InterPro" id="IPR035104">
    <property type="entry name" value="Ribosomal_protein_S1-like"/>
</dbReference>